<dbReference type="AlphaFoldDB" id="A0AAN7PQ90"/>
<accession>A0AAN7PQ90</accession>
<sequence>MSEKVNRSAQDGGESKLHASQRPQIQSEMKSLNVNAKISSSCLYENHTAQNMGTETAVYDSKSTADAMSLEEPEVPRDGAGAGGAETSLLTDASPGVEGVAALVSDDGEVSGESTAGE</sequence>
<feature type="region of interest" description="Disordered" evidence="1">
    <location>
        <begin position="55"/>
        <end position="118"/>
    </location>
</feature>
<reference evidence="2 3" key="1">
    <citation type="journal article" date="2023" name="Hortic Res">
        <title>Pangenome of water caltrop reveals structural variations and asymmetric subgenome divergence after allopolyploidization.</title>
        <authorList>
            <person name="Zhang X."/>
            <person name="Chen Y."/>
            <person name="Wang L."/>
            <person name="Yuan Y."/>
            <person name="Fang M."/>
            <person name="Shi L."/>
            <person name="Lu R."/>
            <person name="Comes H.P."/>
            <person name="Ma Y."/>
            <person name="Chen Y."/>
            <person name="Huang G."/>
            <person name="Zhou Y."/>
            <person name="Zheng Z."/>
            <person name="Qiu Y."/>
        </authorList>
    </citation>
    <scope>NUCLEOTIDE SEQUENCE [LARGE SCALE GENOMIC DNA]</scope>
    <source>
        <tissue evidence="2">Roots</tissue>
    </source>
</reference>
<feature type="compositionally biased region" description="Polar residues" evidence="1">
    <location>
        <begin position="21"/>
        <end position="32"/>
    </location>
</feature>
<comment type="caution">
    <text evidence="2">The sequence shown here is derived from an EMBL/GenBank/DDBJ whole genome shotgun (WGS) entry which is preliminary data.</text>
</comment>
<evidence type="ECO:0000256" key="1">
    <source>
        <dbReference type="SAM" id="MobiDB-lite"/>
    </source>
</evidence>
<name>A0AAN7PQ90_9MYRT</name>
<proteinExistence type="predicted"/>
<protein>
    <submittedName>
        <fullName evidence="2">Uncharacterized protein</fullName>
    </submittedName>
</protein>
<dbReference type="EMBL" id="JAXIOK010000016">
    <property type="protein sequence ID" value="KAK4752176.1"/>
    <property type="molecule type" value="Genomic_DNA"/>
</dbReference>
<evidence type="ECO:0000313" key="3">
    <source>
        <dbReference type="Proteomes" id="UP001345219"/>
    </source>
</evidence>
<organism evidence="2 3">
    <name type="scientific">Trapa incisa</name>
    <dbReference type="NCBI Taxonomy" id="236973"/>
    <lineage>
        <taxon>Eukaryota</taxon>
        <taxon>Viridiplantae</taxon>
        <taxon>Streptophyta</taxon>
        <taxon>Embryophyta</taxon>
        <taxon>Tracheophyta</taxon>
        <taxon>Spermatophyta</taxon>
        <taxon>Magnoliopsida</taxon>
        <taxon>eudicotyledons</taxon>
        <taxon>Gunneridae</taxon>
        <taxon>Pentapetalae</taxon>
        <taxon>rosids</taxon>
        <taxon>malvids</taxon>
        <taxon>Myrtales</taxon>
        <taxon>Lythraceae</taxon>
        <taxon>Trapa</taxon>
    </lineage>
</organism>
<feature type="region of interest" description="Disordered" evidence="1">
    <location>
        <begin position="1"/>
        <end position="32"/>
    </location>
</feature>
<keyword evidence="3" id="KW-1185">Reference proteome</keyword>
<evidence type="ECO:0000313" key="2">
    <source>
        <dbReference type="EMBL" id="KAK4752176.1"/>
    </source>
</evidence>
<gene>
    <name evidence="2" type="ORF">SAY87_020974</name>
</gene>
<dbReference type="Proteomes" id="UP001345219">
    <property type="component" value="Chromosome 16"/>
</dbReference>